<evidence type="ECO:0000256" key="1">
    <source>
        <dbReference type="ARBA" id="ARBA00004328"/>
    </source>
</evidence>
<protein>
    <submittedName>
        <fullName evidence="3">Phage major capsid protein</fullName>
    </submittedName>
</protein>
<dbReference type="EMBL" id="VHLH01000001">
    <property type="protein sequence ID" value="TPW32746.1"/>
    <property type="molecule type" value="Genomic_DNA"/>
</dbReference>
<keyword evidence="4" id="KW-1185">Reference proteome</keyword>
<gene>
    <name evidence="3" type="ORF">FJU11_00530</name>
</gene>
<dbReference type="Proteomes" id="UP000320314">
    <property type="component" value="Unassembled WGS sequence"/>
</dbReference>
<accession>A0A506UHF1</accession>
<dbReference type="InterPro" id="IPR024455">
    <property type="entry name" value="Phage_capsid"/>
</dbReference>
<dbReference type="OrthoDB" id="9786516at2"/>
<dbReference type="SUPFAM" id="SSF56563">
    <property type="entry name" value="Major capsid protein gp5"/>
    <property type="match status" value="1"/>
</dbReference>
<evidence type="ECO:0000313" key="3">
    <source>
        <dbReference type="EMBL" id="TPW32746.1"/>
    </source>
</evidence>
<comment type="caution">
    <text evidence="3">The sequence shown here is derived from an EMBL/GenBank/DDBJ whole genome shotgun (WGS) entry which is preliminary data.</text>
</comment>
<dbReference type="NCBIfam" id="TIGR01554">
    <property type="entry name" value="major_cap_HK97"/>
    <property type="match status" value="1"/>
</dbReference>
<dbReference type="Pfam" id="PF05065">
    <property type="entry name" value="Phage_capsid"/>
    <property type="match status" value="1"/>
</dbReference>
<reference evidence="3 4" key="1">
    <citation type="submission" date="2019-06" db="EMBL/GenBank/DDBJ databases">
        <authorList>
            <person name="Li M."/>
        </authorList>
    </citation>
    <scope>NUCLEOTIDE SEQUENCE [LARGE SCALE GENOMIC DNA]</scope>
    <source>
        <strain evidence="3 4">BGMRC6574</strain>
    </source>
</reference>
<evidence type="ECO:0000259" key="2">
    <source>
        <dbReference type="Pfam" id="PF05065"/>
    </source>
</evidence>
<dbReference type="AlphaFoldDB" id="A0A506UHF1"/>
<comment type="subcellular location">
    <subcellularLocation>
        <location evidence="1">Virion</location>
    </subcellularLocation>
</comment>
<sequence length="414" mass="44972">MPKLNDLKEQRAAKVSEMRAINEKALAANRDLDDGERTRFEGLETETRSLSDQIDRSERLAEFERYEERGEAVNENGDMRRELRNYNLGKATRESFSDRLTGLEAEVHAELAKGREVRGVMVPTEILLGGETRALTTTTPAGGPGGNMVRTDLAAMTDHRRPALKVEALGATVMRGLVGNLDLPRLTGSGSAYWIAEHTDTTRSDAKFGKKSMSPNTVSGEYEVSRRMLLQSNEALDGILRRDLGFILAQALDAAAIKGGGANQPTGIMADADVEELPAAAISSDATADMIAALELDDVTGTRAFLTHPAVMKLARKLKDGDGHVITVAETFQGERVESTTQVPVVTAGTPDTRALIYGEWASLYLGYWSGVDILLNPYHSDVASKGGALMHAFLDADVVVRHPEGFRWMEITG</sequence>
<organism evidence="3 4">
    <name type="scientific">Pararhizobium mangrovi</name>
    <dbReference type="NCBI Taxonomy" id="2590452"/>
    <lineage>
        <taxon>Bacteria</taxon>
        <taxon>Pseudomonadati</taxon>
        <taxon>Pseudomonadota</taxon>
        <taxon>Alphaproteobacteria</taxon>
        <taxon>Hyphomicrobiales</taxon>
        <taxon>Rhizobiaceae</taxon>
        <taxon>Rhizobium/Agrobacterium group</taxon>
        <taxon>Pararhizobium</taxon>
    </lineage>
</organism>
<name>A0A506UHF1_9HYPH</name>
<dbReference type="InterPro" id="IPR054612">
    <property type="entry name" value="Phage_capsid-like_C"/>
</dbReference>
<feature type="domain" description="Phage capsid-like C-terminal" evidence="2">
    <location>
        <begin position="171"/>
        <end position="410"/>
    </location>
</feature>
<evidence type="ECO:0000313" key="4">
    <source>
        <dbReference type="Proteomes" id="UP000320314"/>
    </source>
</evidence>
<proteinExistence type="predicted"/>
<dbReference type="Gene3D" id="3.30.2320.10">
    <property type="entry name" value="hypothetical protein PF0899 domain"/>
    <property type="match status" value="1"/>
</dbReference>
<dbReference type="Gene3D" id="3.30.2400.10">
    <property type="entry name" value="Major capsid protein gp5"/>
    <property type="match status" value="1"/>
</dbReference>
<dbReference type="RefSeq" id="WP_141165048.1">
    <property type="nucleotide sequence ID" value="NZ_VHLH01000001.1"/>
</dbReference>